<keyword evidence="3" id="KW-1185">Reference proteome</keyword>
<name>A0A936YTI2_9HYPH</name>
<reference evidence="2" key="1">
    <citation type="submission" date="2021-01" db="EMBL/GenBank/DDBJ databases">
        <title>Rhizobium sp. strain KVB221 16S ribosomal RNA gene Genome sequencing and assembly.</title>
        <authorList>
            <person name="Kang M."/>
        </authorList>
    </citation>
    <scope>NUCLEOTIDE SEQUENCE</scope>
    <source>
        <strain evidence="2">KVB221</strain>
    </source>
</reference>
<evidence type="ECO:0000256" key="1">
    <source>
        <dbReference type="SAM" id="Coils"/>
    </source>
</evidence>
<gene>
    <name evidence="2" type="ORF">JJB09_21650</name>
</gene>
<dbReference type="EMBL" id="JAEQNC010000014">
    <property type="protein sequence ID" value="MBL0374621.1"/>
    <property type="molecule type" value="Genomic_DNA"/>
</dbReference>
<evidence type="ECO:0000313" key="3">
    <source>
        <dbReference type="Proteomes" id="UP000633219"/>
    </source>
</evidence>
<dbReference type="InterPro" id="IPR009579">
    <property type="entry name" value="DUF1192"/>
</dbReference>
<proteinExistence type="predicted"/>
<evidence type="ECO:0000313" key="2">
    <source>
        <dbReference type="EMBL" id="MBL0374621.1"/>
    </source>
</evidence>
<organism evidence="2 3">
    <name type="scientific">Rhizobium setariae</name>
    <dbReference type="NCBI Taxonomy" id="2801340"/>
    <lineage>
        <taxon>Bacteria</taxon>
        <taxon>Pseudomonadati</taxon>
        <taxon>Pseudomonadota</taxon>
        <taxon>Alphaproteobacteria</taxon>
        <taxon>Hyphomicrobiales</taxon>
        <taxon>Rhizobiaceae</taxon>
        <taxon>Rhizobium/Agrobacterium group</taxon>
        <taxon>Rhizobium</taxon>
    </lineage>
</organism>
<dbReference type="RefSeq" id="WP_201663165.1">
    <property type="nucleotide sequence ID" value="NZ_JAEQNC010000014.1"/>
</dbReference>
<sequence length="63" mass="7014">MSLFDDDKQVKKTVHEIGADLATISVEELRARIDLLRAEIARLEAEIASKSSSRNVAEGLFKK</sequence>
<dbReference type="AlphaFoldDB" id="A0A936YTI2"/>
<comment type="caution">
    <text evidence="2">The sequence shown here is derived from an EMBL/GenBank/DDBJ whole genome shotgun (WGS) entry which is preliminary data.</text>
</comment>
<protein>
    <submittedName>
        <fullName evidence="2">DUF1192 domain-containing protein</fullName>
    </submittedName>
</protein>
<dbReference type="Pfam" id="PF06698">
    <property type="entry name" value="DUF1192"/>
    <property type="match status" value="1"/>
</dbReference>
<dbReference type="Proteomes" id="UP000633219">
    <property type="component" value="Unassembled WGS sequence"/>
</dbReference>
<accession>A0A936YTI2</accession>
<keyword evidence="1" id="KW-0175">Coiled coil</keyword>
<feature type="coiled-coil region" evidence="1">
    <location>
        <begin position="19"/>
        <end position="53"/>
    </location>
</feature>